<feature type="coiled-coil region" evidence="1">
    <location>
        <begin position="300"/>
        <end position="367"/>
    </location>
</feature>
<dbReference type="EMBL" id="CATOUU010000440">
    <property type="protein sequence ID" value="CAI9929610.1"/>
    <property type="molecule type" value="Genomic_DNA"/>
</dbReference>
<dbReference type="EMBL" id="CAXDID020000029">
    <property type="protein sequence ID" value="CAL5992734.1"/>
    <property type="molecule type" value="Genomic_DNA"/>
</dbReference>
<dbReference type="AlphaFoldDB" id="A0AA86P1W1"/>
<reference evidence="2" key="1">
    <citation type="submission" date="2023-06" db="EMBL/GenBank/DDBJ databases">
        <authorList>
            <person name="Kurt Z."/>
        </authorList>
    </citation>
    <scope>NUCLEOTIDE SEQUENCE</scope>
</reference>
<proteinExistence type="predicted"/>
<dbReference type="Proteomes" id="UP001642409">
    <property type="component" value="Unassembled WGS sequence"/>
</dbReference>
<evidence type="ECO:0000313" key="2">
    <source>
        <dbReference type="EMBL" id="CAI9929610.1"/>
    </source>
</evidence>
<keyword evidence="4" id="KW-1185">Reference proteome</keyword>
<keyword evidence="1" id="KW-0175">Coiled coil</keyword>
<accession>A0AA86P1W1</accession>
<organism evidence="2">
    <name type="scientific">Hexamita inflata</name>
    <dbReference type="NCBI Taxonomy" id="28002"/>
    <lineage>
        <taxon>Eukaryota</taxon>
        <taxon>Metamonada</taxon>
        <taxon>Diplomonadida</taxon>
        <taxon>Hexamitidae</taxon>
        <taxon>Hexamitinae</taxon>
        <taxon>Hexamita</taxon>
    </lineage>
</organism>
<comment type="caution">
    <text evidence="2">The sequence shown here is derived from an EMBL/GenBank/DDBJ whole genome shotgun (WGS) entry which is preliminary data.</text>
</comment>
<evidence type="ECO:0000256" key="1">
    <source>
        <dbReference type="SAM" id="Coils"/>
    </source>
</evidence>
<evidence type="ECO:0000313" key="4">
    <source>
        <dbReference type="Proteomes" id="UP001642409"/>
    </source>
</evidence>
<reference evidence="3 4" key="2">
    <citation type="submission" date="2024-07" db="EMBL/GenBank/DDBJ databases">
        <authorList>
            <person name="Akdeniz Z."/>
        </authorList>
    </citation>
    <scope>NUCLEOTIDE SEQUENCE [LARGE SCALE GENOMIC DNA]</scope>
</reference>
<gene>
    <name evidence="3" type="ORF">HINF_LOCUS12724</name>
    <name evidence="2" type="ORF">HINF_LOCUS17255</name>
</gene>
<feature type="coiled-coil region" evidence="1">
    <location>
        <begin position="415"/>
        <end position="442"/>
    </location>
</feature>
<name>A0AA86P1W1_9EUKA</name>
<protein>
    <submittedName>
        <fullName evidence="3">Hypothetical_protein</fullName>
    </submittedName>
</protein>
<sequence length="479" mass="53619">MNMLCSILVHKQIGVNSIELCNKSLQIDNEQFVYCQKSKHLSKININDNIVLSQNANSIFIYNDQIVEANIRLGINDVYSFAVFGINSVNQSIIKSVINITILFHVTQGSLVCVQCNVQLKECTLQFNARGQILSTIMIKSLDYLQVINSSVQFRFDGNSCSGLVYQITSQSYELCLHNSQLIGYSFQFNQLNGNIAAQLPFNISIVITNLQICSNINNSNIQLNSLFSCDNICQNEVPVYGLCLKQLLNGQKVENGSYLCIFPFIFQGECCVCEKDYILNGIICVQIINQFNILEEYIKRNVSNIYSQLTDRINNAQNEVEQKISELDIRMYSNISQLLQIIQQYNESATEQLKLLQITINQVNDSGNAQINQLRSDLQSSSVTLSSQMNANRNEILQINSTFNNFAALALKNNTDQNNAINSLQTTVQNLQAQINAVKSSNVVLSYDNDLCGTIIRICGNGICGSFRPQAPCNINSS</sequence>
<evidence type="ECO:0000313" key="3">
    <source>
        <dbReference type="EMBL" id="CAL5992734.1"/>
    </source>
</evidence>